<accession>A0ACB6QDU9</accession>
<organism evidence="1 2">
    <name type="scientific">Lindgomyces ingoldianus</name>
    <dbReference type="NCBI Taxonomy" id="673940"/>
    <lineage>
        <taxon>Eukaryota</taxon>
        <taxon>Fungi</taxon>
        <taxon>Dikarya</taxon>
        <taxon>Ascomycota</taxon>
        <taxon>Pezizomycotina</taxon>
        <taxon>Dothideomycetes</taxon>
        <taxon>Pleosporomycetidae</taxon>
        <taxon>Pleosporales</taxon>
        <taxon>Lindgomycetaceae</taxon>
        <taxon>Lindgomyces</taxon>
    </lineage>
</organism>
<proteinExistence type="predicted"/>
<name>A0ACB6QDU9_9PLEO</name>
<dbReference type="Proteomes" id="UP000799755">
    <property type="component" value="Unassembled WGS sequence"/>
</dbReference>
<gene>
    <name evidence="1" type="ORF">BDR25DRAFT_361320</name>
</gene>
<evidence type="ECO:0000313" key="1">
    <source>
        <dbReference type="EMBL" id="KAF2464783.1"/>
    </source>
</evidence>
<protein>
    <submittedName>
        <fullName evidence="1">Uncharacterized protein</fullName>
    </submittedName>
</protein>
<dbReference type="EMBL" id="MU003534">
    <property type="protein sequence ID" value="KAF2464783.1"/>
    <property type="molecule type" value="Genomic_DNA"/>
</dbReference>
<reference evidence="1" key="1">
    <citation type="journal article" date="2020" name="Stud. Mycol.">
        <title>101 Dothideomycetes genomes: a test case for predicting lifestyles and emergence of pathogens.</title>
        <authorList>
            <person name="Haridas S."/>
            <person name="Albert R."/>
            <person name="Binder M."/>
            <person name="Bloem J."/>
            <person name="Labutti K."/>
            <person name="Salamov A."/>
            <person name="Andreopoulos B."/>
            <person name="Baker S."/>
            <person name="Barry K."/>
            <person name="Bills G."/>
            <person name="Bluhm B."/>
            <person name="Cannon C."/>
            <person name="Castanera R."/>
            <person name="Culley D."/>
            <person name="Daum C."/>
            <person name="Ezra D."/>
            <person name="Gonzalez J."/>
            <person name="Henrissat B."/>
            <person name="Kuo A."/>
            <person name="Liang C."/>
            <person name="Lipzen A."/>
            <person name="Lutzoni F."/>
            <person name="Magnuson J."/>
            <person name="Mondo S."/>
            <person name="Nolan M."/>
            <person name="Ohm R."/>
            <person name="Pangilinan J."/>
            <person name="Park H.-J."/>
            <person name="Ramirez L."/>
            <person name="Alfaro M."/>
            <person name="Sun H."/>
            <person name="Tritt A."/>
            <person name="Yoshinaga Y."/>
            <person name="Zwiers L.-H."/>
            <person name="Turgeon B."/>
            <person name="Goodwin S."/>
            <person name="Spatafora J."/>
            <person name="Crous P."/>
            <person name="Grigoriev I."/>
        </authorList>
    </citation>
    <scope>NUCLEOTIDE SEQUENCE</scope>
    <source>
        <strain evidence="1">ATCC 200398</strain>
    </source>
</reference>
<keyword evidence="2" id="KW-1185">Reference proteome</keyword>
<comment type="caution">
    <text evidence="1">The sequence shown here is derived from an EMBL/GenBank/DDBJ whole genome shotgun (WGS) entry which is preliminary data.</text>
</comment>
<evidence type="ECO:0000313" key="2">
    <source>
        <dbReference type="Proteomes" id="UP000799755"/>
    </source>
</evidence>
<sequence>MLCSFSSLACATSSALLEHADRNKIRQAKHPIYCQKRGSMIMAKALLWMRPLTMSIINIFRTLRMKILTWPLLQFCNEVGALPAKPILYDFPHCTKSMIYI</sequence>